<dbReference type="Proteomes" id="UP001611450">
    <property type="component" value="Unassembled WGS sequence"/>
</dbReference>
<dbReference type="Pfam" id="PF19545">
    <property type="entry name" value="DUF6069"/>
    <property type="match status" value="1"/>
</dbReference>
<keyword evidence="2" id="KW-0472">Membrane</keyword>
<feature type="region of interest" description="Disordered" evidence="1">
    <location>
        <begin position="1"/>
        <end position="105"/>
    </location>
</feature>
<proteinExistence type="predicted"/>
<keyword evidence="2" id="KW-1133">Transmembrane helix</keyword>
<gene>
    <name evidence="3" type="ORF">ACH47G_02570</name>
</gene>
<feature type="compositionally biased region" description="Basic and acidic residues" evidence="1">
    <location>
        <begin position="93"/>
        <end position="105"/>
    </location>
</feature>
<feature type="transmembrane region" description="Helical" evidence="2">
    <location>
        <begin position="159"/>
        <end position="178"/>
    </location>
</feature>
<evidence type="ECO:0000256" key="1">
    <source>
        <dbReference type="SAM" id="MobiDB-lite"/>
    </source>
</evidence>
<dbReference type="RefSeq" id="WP_396945844.1">
    <property type="nucleotide sequence ID" value="NZ_JBIRXV010000001.1"/>
</dbReference>
<dbReference type="InterPro" id="IPR045713">
    <property type="entry name" value="DUF6069"/>
</dbReference>
<reference evidence="3 4" key="1">
    <citation type="submission" date="2024-10" db="EMBL/GenBank/DDBJ databases">
        <title>The Natural Products Discovery Center: Release of the First 8490 Sequenced Strains for Exploring Actinobacteria Biosynthetic Diversity.</title>
        <authorList>
            <person name="Kalkreuter E."/>
            <person name="Kautsar S.A."/>
            <person name="Yang D."/>
            <person name="Bader C.D."/>
            <person name="Teijaro C.N."/>
            <person name="Fluegel L."/>
            <person name="Davis C.M."/>
            <person name="Simpson J.R."/>
            <person name="Lauterbach L."/>
            <person name="Steele A.D."/>
            <person name="Gui C."/>
            <person name="Meng S."/>
            <person name="Li G."/>
            <person name="Viehrig K."/>
            <person name="Ye F."/>
            <person name="Su P."/>
            <person name="Kiefer A.F."/>
            <person name="Nichols A."/>
            <person name="Cepeda A.J."/>
            <person name="Yan W."/>
            <person name="Fan B."/>
            <person name="Jiang Y."/>
            <person name="Adhikari A."/>
            <person name="Zheng C.-J."/>
            <person name="Schuster L."/>
            <person name="Cowan T.M."/>
            <person name="Smanski M.J."/>
            <person name="Chevrette M.G."/>
            <person name="De Carvalho L.P.S."/>
            <person name="Shen B."/>
        </authorList>
    </citation>
    <scope>NUCLEOTIDE SEQUENCE [LARGE SCALE GENOMIC DNA]</scope>
    <source>
        <strain evidence="3 4">NPDC019626</strain>
    </source>
</reference>
<keyword evidence="4" id="KW-1185">Reference proteome</keyword>
<dbReference type="EMBL" id="JBIRXV010000001">
    <property type="protein sequence ID" value="MFI2319349.1"/>
    <property type="molecule type" value="Genomic_DNA"/>
</dbReference>
<evidence type="ECO:0000313" key="4">
    <source>
        <dbReference type="Proteomes" id="UP001611450"/>
    </source>
</evidence>
<comment type="caution">
    <text evidence="3">The sequence shown here is derived from an EMBL/GenBank/DDBJ whole genome shotgun (WGS) entry which is preliminary data.</text>
</comment>
<protein>
    <submittedName>
        <fullName evidence="3">DUF6069 family protein</fullName>
    </submittedName>
</protein>
<name>A0ABW7W8P2_9NOCA</name>
<feature type="transmembrane region" description="Helical" evidence="2">
    <location>
        <begin position="190"/>
        <end position="209"/>
    </location>
</feature>
<organism evidence="3 4">
    <name type="scientific">Nocardia beijingensis</name>
    <dbReference type="NCBI Taxonomy" id="95162"/>
    <lineage>
        <taxon>Bacteria</taxon>
        <taxon>Bacillati</taxon>
        <taxon>Actinomycetota</taxon>
        <taxon>Actinomycetes</taxon>
        <taxon>Mycobacteriales</taxon>
        <taxon>Nocardiaceae</taxon>
        <taxon>Nocardia</taxon>
    </lineage>
</organism>
<accession>A0ABW7W8P2</accession>
<keyword evidence="2" id="KW-0812">Transmembrane</keyword>
<sequence>MNPMDPRDQHTARYEPGYQPGDYRDPGYGQDRGYDRDRGYGQPSGRGPDRGYGQPSAYGQDPGYGQSPAYGQEHGYDQASEYGQDAGHGGYQHSERPARQPRSRQEPDVNIGMFVGGVIAAAVVTALAAWLCAWIIEIISTRVSESGKLGVWNPMAQDAYWFAVVAFICALLGGVLWYLLRLGTPSPEMFFGWIVGILTAAAVIIPLALSSDLWVGISTGVEHLVIGVPIFSLVRMVGAKSIVYR</sequence>
<feature type="transmembrane region" description="Helical" evidence="2">
    <location>
        <begin position="215"/>
        <end position="237"/>
    </location>
</feature>
<feature type="transmembrane region" description="Helical" evidence="2">
    <location>
        <begin position="109"/>
        <end position="139"/>
    </location>
</feature>
<feature type="compositionally biased region" description="Basic and acidic residues" evidence="1">
    <location>
        <begin position="1"/>
        <end position="13"/>
    </location>
</feature>
<evidence type="ECO:0000313" key="3">
    <source>
        <dbReference type="EMBL" id="MFI2319349.1"/>
    </source>
</evidence>
<evidence type="ECO:0000256" key="2">
    <source>
        <dbReference type="SAM" id="Phobius"/>
    </source>
</evidence>